<gene>
    <name evidence="1" type="ORF">DFH94DRAFT_849705</name>
</gene>
<proteinExistence type="predicted"/>
<dbReference type="Proteomes" id="UP000759537">
    <property type="component" value="Unassembled WGS sequence"/>
</dbReference>
<dbReference type="EMBL" id="WHVB01000001">
    <property type="protein sequence ID" value="KAF8487296.1"/>
    <property type="molecule type" value="Genomic_DNA"/>
</dbReference>
<evidence type="ECO:0000313" key="1">
    <source>
        <dbReference type="EMBL" id="KAF8487296.1"/>
    </source>
</evidence>
<accession>A0A9P5TEF1</accession>
<protein>
    <submittedName>
        <fullName evidence="1">Uncharacterized protein</fullName>
    </submittedName>
</protein>
<sequence length="388" mass="43685">MNGVPSALTTCAWRVISASGTTFPQLSGTVEGTYAGGSEKNGIFLVIPVDEDLMRRREDPEKGTTDLCVQQLDIPKLKFPDTVAMGLRLEPPSSRFVETVHWSPHFPSAPVLVRLSPLTRLSSANETISSTLWSIVCFLDSPKTTPVCPTLDIWPVLPIVVYVHISRRWNRWYEFDESEDWGQDNVFAALEHNDRICEIEFYEFPREEVSLAMQRPFPALTRLHLEFVGKTAVQPDSFLGGSAPRLQKLKLHCIAFRGLPNLLLSATHLSYLELWAIPHSGYFSPEAIVTALSVLASLKTLIIGFRSPRSYPNRHPPPQTRTLVPILTNLAFSGDHEYLEDVLARIDVPLLDNLTISFFHRLIVDTPQLTQLISHTPKFKRHDQGREG</sequence>
<dbReference type="InterPro" id="IPR032675">
    <property type="entry name" value="LRR_dom_sf"/>
</dbReference>
<organism evidence="1 2">
    <name type="scientific">Russula ochroleuca</name>
    <dbReference type="NCBI Taxonomy" id="152965"/>
    <lineage>
        <taxon>Eukaryota</taxon>
        <taxon>Fungi</taxon>
        <taxon>Dikarya</taxon>
        <taxon>Basidiomycota</taxon>
        <taxon>Agaricomycotina</taxon>
        <taxon>Agaricomycetes</taxon>
        <taxon>Russulales</taxon>
        <taxon>Russulaceae</taxon>
        <taxon>Russula</taxon>
    </lineage>
</organism>
<evidence type="ECO:0000313" key="2">
    <source>
        <dbReference type="Proteomes" id="UP000759537"/>
    </source>
</evidence>
<reference evidence="1" key="1">
    <citation type="submission" date="2019-10" db="EMBL/GenBank/DDBJ databases">
        <authorList>
            <consortium name="DOE Joint Genome Institute"/>
            <person name="Kuo A."/>
            <person name="Miyauchi S."/>
            <person name="Kiss E."/>
            <person name="Drula E."/>
            <person name="Kohler A."/>
            <person name="Sanchez-Garcia M."/>
            <person name="Andreopoulos B."/>
            <person name="Barry K.W."/>
            <person name="Bonito G."/>
            <person name="Buee M."/>
            <person name="Carver A."/>
            <person name="Chen C."/>
            <person name="Cichocki N."/>
            <person name="Clum A."/>
            <person name="Culley D."/>
            <person name="Crous P.W."/>
            <person name="Fauchery L."/>
            <person name="Girlanda M."/>
            <person name="Hayes R."/>
            <person name="Keri Z."/>
            <person name="LaButti K."/>
            <person name="Lipzen A."/>
            <person name="Lombard V."/>
            <person name="Magnuson J."/>
            <person name="Maillard F."/>
            <person name="Morin E."/>
            <person name="Murat C."/>
            <person name="Nolan M."/>
            <person name="Ohm R."/>
            <person name="Pangilinan J."/>
            <person name="Pereira M."/>
            <person name="Perotto S."/>
            <person name="Peter M."/>
            <person name="Riley R."/>
            <person name="Sitrit Y."/>
            <person name="Stielow B."/>
            <person name="Szollosi G."/>
            <person name="Zifcakova L."/>
            <person name="Stursova M."/>
            <person name="Spatafora J.W."/>
            <person name="Tedersoo L."/>
            <person name="Vaario L.-M."/>
            <person name="Yamada A."/>
            <person name="Yan M."/>
            <person name="Wang P."/>
            <person name="Xu J."/>
            <person name="Bruns T."/>
            <person name="Baldrian P."/>
            <person name="Vilgalys R."/>
            <person name="Henrissat B."/>
            <person name="Grigoriev I.V."/>
            <person name="Hibbett D."/>
            <person name="Nagy L.G."/>
            <person name="Martin F.M."/>
        </authorList>
    </citation>
    <scope>NUCLEOTIDE SEQUENCE</scope>
    <source>
        <strain evidence="1">Prilba</strain>
    </source>
</reference>
<name>A0A9P5TEF1_9AGAM</name>
<dbReference type="Gene3D" id="3.80.10.10">
    <property type="entry name" value="Ribonuclease Inhibitor"/>
    <property type="match status" value="1"/>
</dbReference>
<keyword evidence="2" id="KW-1185">Reference proteome</keyword>
<dbReference type="AlphaFoldDB" id="A0A9P5TEF1"/>
<reference evidence="1" key="2">
    <citation type="journal article" date="2020" name="Nat. Commun.">
        <title>Large-scale genome sequencing of mycorrhizal fungi provides insights into the early evolution of symbiotic traits.</title>
        <authorList>
            <person name="Miyauchi S."/>
            <person name="Kiss E."/>
            <person name="Kuo A."/>
            <person name="Drula E."/>
            <person name="Kohler A."/>
            <person name="Sanchez-Garcia M."/>
            <person name="Morin E."/>
            <person name="Andreopoulos B."/>
            <person name="Barry K.W."/>
            <person name="Bonito G."/>
            <person name="Buee M."/>
            <person name="Carver A."/>
            <person name="Chen C."/>
            <person name="Cichocki N."/>
            <person name="Clum A."/>
            <person name="Culley D."/>
            <person name="Crous P.W."/>
            <person name="Fauchery L."/>
            <person name="Girlanda M."/>
            <person name="Hayes R.D."/>
            <person name="Keri Z."/>
            <person name="LaButti K."/>
            <person name="Lipzen A."/>
            <person name="Lombard V."/>
            <person name="Magnuson J."/>
            <person name="Maillard F."/>
            <person name="Murat C."/>
            <person name="Nolan M."/>
            <person name="Ohm R.A."/>
            <person name="Pangilinan J."/>
            <person name="Pereira M.F."/>
            <person name="Perotto S."/>
            <person name="Peter M."/>
            <person name="Pfister S."/>
            <person name="Riley R."/>
            <person name="Sitrit Y."/>
            <person name="Stielow J.B."/>
            <person name="Szollosi G."/>
            <person name="Zifcakova L."/>
            <person name="Stursova M."/>
            <person name="Spatafora J.W."/>
            <person name="Tedersoo L."/>
            <person name="Vaario L.M."/>
            <person name="Yamada A."/>
            <person name="Yan M."/>
            <person name="Wang P."/>
            <person name="Xu J."/>
            <person name="Bruns T."/>
            <person name="Baldrian P."/>
            <person name="Vilgalys R."/>
            <person name="Dunand C."/>
            <person name="Henrissat B."/>
            <person name="Grigoriev I.V."/>
            <person name="Hibbett D."/>
            <person name="Nagy L.G."/>
            <person name="Martin F.M."/>
        </authorList>
    </citation>
    <scope>NUCLEOTIDE SEQUENCE</scope>
    <source>
        <strain evidence="1">Prilba</strain>
    </source>
</reference>
<comment type="caution">
    <text evidence="1">The sequence shown here is derived from an EMBL/GenBank/DDBJ whole genome shotgun (WGS) entry which is preliminary data.</text>
</comment>
<dbReference type="SUPFAM" id="SSF52058">
    <property type="entry name" value="L domain-like"/>
    <property type="match status" value="1"/>
</dbReference>